<feature type="transmembrane region" description="Helical" evidence="7">
    <location>
        <begin position="283"/>
        <end position="300"/>
    </location>
</feature>
<feature type="transmembrane region" description="Helical" evidence="7">
    <location>
        <begin position="139"/>
        <end position="167"/>
    </location>
</feature>
<feature type="transmembrane region" description="Helical" evidence="7">
    <location>
        <begin position="240"/>
        <end position="263"/>
    </location>
</feature>
<accession>A0ABU4TR82</accession>
<comment type="subcellular location">
    <subcellularLocation>
        <location evidence="1 7">Cell membrane</location>
        <topology evidence="1 7">Multi-pass membrane protein</topology>
    </subcellularLocation>
</comment>
<protein>
    <submittedName>
        <fullName evidence="10">ABC transporter permease subunit</fullName>
    </submittedName>
</protein>
<feature type="domain" description="ABC transmembrane type-1" evidence="9">
    <location>
        <begin position="384"/>
        <end position="568"/>
    </location>
</feature>
<evidence type="ECO:0000256" key="2">
    <source>
        <dbReference type="ARBA" id="ARBA00022448"/>
    </source>
</evidence>
<dbReference type="RefSeq" id="WP_319984582.1">
    <property type="nucleotide sequence ID" value="NZ_JAXAVV010000006.1"/>
</dbReference>
<dbReference type="EMBL" id="JAXAVV010000006">
    <property type="protein sequence ID" value="MDX8050608.1"/>
    <property type="molecule type" value="Genomic_DNA"/>
</dbReference>
<feature type="transmembrane region" description="Helical" evidence="7">
    <location>
        <begin position="446"/>
        <end position="464"/>
    </location>
</feature>
<feature type="transmembrane region" description="Helical" evidence="7">
    <location>
        <begin position="9"/>
        <end position="29"/>
    </location>
</feature>
<evidence type="ECO:0000259" key="9">
    <source>
        <dbReference type="PROSITE" id="PS50928"/>
    </source>
</evidence>
<evidence type="ECO:0000256" key="4">
    <source>
        <dbReference type="ARBA" id="ARBA00022692"/>
    </source>
</evidence>
<keyword evidence="3" id="KW-1003">Cell membrane</keyword>
<feature type="compositionally biased region" description="Basic and acidic residues" evidence="8">
    <location>
        <begin position="574"/>
        <end position="583"/>
    </location>
</feature>
<dbReference type="CDD" id="cd06261">
    <property type="entry name" value="TM_PBP2"/>
    <property type="match status" value="1"/>
</dbReference>
<dbReference type="InterPro" id="IPR000515">
    <property type="entry name" value="MetI-like"/>
</dbReference>
<evidence type="ECO:0000313" key="11">
    <source>
        <dbReference type="Proteomes" id="UP001271792"/>
    </source>
</evidence>
<keyword evidence="5 7" id="KW-1133">Transmembrane helix</keyword>
<evidence type="ECO:0000256" key="5">
    <source>
        <dbReference type="ARBA" id="ARBA00022989"/>
    </source>
</evidence>
<dbReference type="PROSITE" id="PS50928">
    <property type="entry name" value="ABC_TM1"/>
    <property type="match status" value="1"/>
</dbReference>
<dbReference type="Proteomes" id="UP001271792">
    <property type="component" value="Unassembled WGS sequence"/>
</dbReference>
<keyword evidence="2 7" id="KW-0813">Transport</keyword>
<dbReference type="InterPro" id="IPR050366">
    <property type="entry name" value="BP-dependent_transpt_permease"/>
</dbReference>
<feature type="transmembrane region" description="Helical" evidence="7">
    <location>
        <begin position="104"/>
        <end position="127"/>
    </location>
</feature>
<comment type="similarity">
    <text evidence="7">Belongs to the binding-protein-dependent transport system permease family.</text>
</comment>
<evidence type="ECO:0000256" key="3">
    <source>
        <dbReference type="ARBA" id="ARBA00022475"/>
    </source>
</evidence>
<proteinExistence type="inferred from homology"/>
<gene>
    <name evidence="10" type="ORF">SK571_14555</name>
</gene>
<evidence type="ECO:0000256" key="7">
    <source>
        <dbReference type="RuleBase" id="RU363032"/>
    </source>
</evidence>
<feature type="transmembrane region" description="Helical" evidence="7">
    <location>
        <begin position="545"/>
        <end position="570"/>
    </location>
</feature>
<feature type="transmembrane region" description="Helical" evidence="7">
    <location>
        <begin position="503"/>
        <end position="525"/>
    </location>
</feature>
<evidence type="ECO:0000256" key="6">
    <source>
        <dbReference type="ARBA" id="ARBA00023136"/>
    </source>
</evidence>
<dbReference type="Gene3D" id="1.10.3720.10">
    <property type="entry name" value="MetI-like"/>
    <property type="match status" value="1"/>
</dbReference>
<organism evidence="10 11">
    <name type="scientific">Lentzea kristufekii</name>
    <dbReference type="NCBI Taxonomy" id="3095430"/>
    <lineage>
        <taxon>Bacteria</taxon>
        <taxon>Bacillati</taxon>
        <taxon>Actinomycetota</taxon>
        <taxon>Actinomycetes</taxon>
        <taxon>Pseudonocardiales</taxon>
        <taxon>Pseudonocardiaceae</taxon>
        <taxon>Lentzea</taxon>
    </lineage>
</organism>
<evidence type="ECO:0000313" key="10">
    <source>
        <dbReference type="EMBL" id="MDX8050608.1"/>
    </source>
</evidence>
<keyword evidence="6 7" id="KW-0472">Membrane</keyword>
<comment type="caution">
    <text evidence="10">The sequence shown here is derived from an EMBL/GenBank/DDBJ whole genome shotgun (WGS) entry which is preliminary data.</text>
</comment>
<feature type="transmembrane region" description="Helical" evidence="7">
    <location>
        <begin position="422"/>
        <end position="440"/>
    </location>
</feature>
<reference evidence="10 11" key="1">
    <citation type="submission" date="2023-11" db="EMBL/GenBank/DDBJ databases">
        <title>Lentzea sokolovensis, sp. nov., Lentzea kristufkii, sp. nov., and Lentzea miocenensis, sp. nov., rare actinobacteria from Sokolov Coal Basin, Miocene lacustrine sediment, Czech Republic.</title>
        <authorList>
            <person name="Lara A."/>
            <person name="Kotroba L."/>
            <person name="Nouioui I."/>
            <person name="Neumann-Schaal M."/>
            <person name="Mast Y."/>
            <person name="Chronakova A."/>
        </authorList>
    </citation>
    <scope>NUCLEOTIDE SEQUENCE [LARGE SCALE GENOMIC DNA]</scope>
    <source>
        <strain evidence="10 11">BCCO 10_0798</strain>
    </source>
</reference>
<evidence type="ECO:0000256" key="8">
    <source>
        <dbReference type="SAM" id="MobiDB-lite"/>
    </source>
</evidence>
<dbReference type="PANTHER" id="PTHR43386">
    <property type="entry name" value="OLIGOPEPTIDE TRANSPORT SYSTEM PERMEASE PROTEIN APPC"/>
    <property type="match status" value="1"/>
</dbReference>
<feature type="region of interest" description="Disordered" evidence="8">
    <location>
        <begin position="574"/>
        <end position="593"/>
    </location>
</feature>
<name>A0ABU4TR82_9PSEU</name>
<dbReference type="Pfam" id="PF00528">
    <property type="entry name" value="BPD_transp_1"/>
    <property type="match status" value="2"/>
</dbReference>
<feature type="transmembrane region" description="Helical" evidence="7">
    <location>
        <begin position="179"/>
        <end position="198"/>
    </location>
</feature>
<feature type="transmembrane region" description="Helical" evidence="7">
    <location>
        <begin position="388"/>
        <end position="410"/>
    </location>
</feature>
<keyword evidence="4 7" id="KW-0812">Transmembrane</keyword>
<feature type="transmembrane region" description="Helical" evidence="7">
    <location>
        <begin position="329"/>
        <end position="348"/>
    </location>
</feature>
<dbReference type="PANTHER" id="PTHR43386:SF1">
    <property type="entry name" value="D,D-DIPEPTIDE TRANSPORT SYSTEM PERMEASE PROTEIN DDPC-RELATED"/>
    <property type="match status" value="1"/>
</dbReference>
<dbReference type="InterPro" id="IPR035906">
    <property type="entry name" value="MetI-like_sf"/>
</dbReference>
<evidence type="ECO:0000256" key="1">
    <source>
        <dbReference type="ARBA" id="ARBA00004651"/>
    </source>
</evidence>
<keyword evidence="11" id="KW-1185">Reference proteome</keyword>
<sequence length="593" mass="60379">MRTESLRVLASRCGALALITAVVGLLPWLSGRDPALSVLRALSAEQEPTREALDAVRRQLGLDAGPVTMLARWVSGLVRGDLGRSWINGAEVLPSVLSGLGVSLTLMSAALVVVLVVSAALCLPTLLRGARGDAAATTGGAGAALAALPEFLLAAVLLVTLSVWLGWFPPYGWDGPLHLVLPALALGIPGGAVLGTLLNDALPAVFQEPWVAVWKSWGCNRSVLVRGVLQRALPPLLPQAGLAVVGLTGGAVAVEAVFAVPGIGRAALGAARAQDVPMLQGSVLALLLLGLLAGAVVGVVRRRMLGPALRDAALSLPPHSRWVPNRLHVAIPLGAAVLMAVVIGWGLLRDPLRIDAVARLASPTWAHPLGTDGLGRDVLARVAHGAPATIGVAAAVCACSYVVALAIGFLPNVARGLAEASNAVPPVIAGILVAAVLGPGTFGASLAVALVSWPALAAHAAALVEQTRAATYVKAHRALGASPSRIELRHVLPAVAGPVARNAVLRLPGIALALASLGFLGLGAQPPAPEWGLMLAESLPYIERAPLAALSPAVMLLLVAVVAMSLSALASARAHDPRRRQPVDRPTSSGAGR</sequence>
<dbReference type="SUPFAM" id="SSF161098">
    <property type="entry name" value="MetI-like"/>
    <property type="match status" value="1"/>
</dbReference>